<dbReference type="Gene3D" id="1.10.10.10">
    <property type="entry name" value="Winged helix-like DNA-binding domain superfamily/Winged helix DNA-binding domain"/>
    <property type="match status" value="1"/>
</dbReference>
<name>S0FQ95_9BACT</name>
<dbReference type="SUPFAM" id="SSF46785">
    <property type="entry name" value="Winged helix' DNA-binding domain"/>
    <property type="match status" value="1"/>
</dbReference>
<feature type="domain" description="Cyclic nucleotide-binding" evidence="4">
    <location>
        <begin position="28"/>
        <end position="131"/>
    </location>
</feature>
<dbReference type="GO" id="GO:0003700">
    <property type="term" value="F:DNA-binding transcription factor activity"/>
    <property type="evidence" value="ECO:0007669"/>
    <property type="project" value="TreeGrafter"/>
</dbReference>
<evidence type="ECO:0000256" key="1">
    <source>
        <dbReference type="ARBA" id="ARBA00023015"/>
    </source>
</evidence>
<dbReference type="InterPro" id="IPR014710">
    <property type="entry name" value="RmlC-like_jellyroll"/>
</dbReference>
<dbReference type="InterPro" id="IPR000595">
    <property type="entry name" value="cNMP-bd_dom"/>
</dbReference>
<evidence type="ECO:0000259" key="5">
    <source>
        <dbReference type="PROSITE" id="PS51063"/>
    </source>
</evidence>
<dbReference type="Pfam" id="PF13545">
    <property type="entry name" value="HTH_Crp_2"/>
    <property type="match status" value="1"/>
</dbReference>
<dbReference type="Proteomes" id="UP000014216">
    <property type="component" value="Unassembled WGS sequence"/>
</dbReference>
<dbReference type="SMART" id="SM00100">
    <property type="entry name" value="cNMP"/>
    <property type="match status" value="1"/>
</dbReference>
<dbReference type="PROSITE" id="PS50042">
    <property type="entry name" value="CNMP_BINDING_3"/>
    <property type="match status" value="1"/>
</dbReference>
<dbReference type="InterPro" id="IPR036388">
    <property type="entry name" value="WH-like_DNA-bd_sf"/>
</dbReference>
<reference evidence="6 7" key="1">
    <citation type="journal article" date="2013" name="Genome Announc.">
        <title>Draft Genome Sequence of Desulfotignum phosphitoxidans DSM 13687 Strain FiPS-3.</title>
        <authorList>
            <person name="Poehlein A."/>
            <person name="Daniel R."/>
            <person name="Simeonova D.D."/>
        </authorList>
    </citation>
    <scope>NUCLEOTIDE SEQUENCE [LARGE SCALE GENOMIC DNA]</scope>
    <source>
        <strain evidence="6 7">DSM 13687</strain>
    </source>
</reference>
<dbReference type="SUPFAM" id="SSF51206">
    <property type="entry name" value="cAMP-binding domain-like"/>
    <property type="match status" value="1"/>
</dbReference>
<dbReference type="InterPro" id="IPR050397">
    <property type="entry name" value="Env_Response_Regulators"/>
</dbReference>
<dbReference type="InterPro" id="IPR036390">
    <property type="entry name" value="WH_DNA-bd_sf"/>
</dbReference>
<evidence type="ECO:0000259" key="4">
    <source>
        <dbReference type="PROSITE" id="PS50042"/>
    </source>
</evidence>
<keyword evidence="1" id="KW-0805">Transcription regulation</keyword>
<dbReference type="AlphaFoldDB" id="S0FQ95"/>
<dbReference type="SMART" id="SM00419">
    <property type="entry name" value="HTH_CRP"/>
    <property type="match status" value="1"/>
</dbReference>
<dbReference type="InterPro" id="IPR018490">
    <property type="entry name" value="cNMP-bd_dom_sf"/>
</dbReference>
<feature type="domain" description="HTH crp-type" evidence="5">
    <location>
        <begin position="162"/>
        <end position="234"/>
    </location>
</feature>
<evidence type="ECO:0000313" key="7">
    <source>
        <dbReference type="Proteomes" id="UP000014216"/>
    </source>
</evidence>
<proteinExistence type="predicted"/>
<organism evidence="6 7">
    <name type="scientific">Desulfotignum phosphitoxidans DSM 13687</name>
    <dbReference type="NCBI Taxonomy" id="1286635"/>
    <lineage>
        <taxon>Bacteria</taxon>
        <taxon>Pseudomonadati</taxon>
        <taxon>Thermodesulfobacteriota</taxon>
        <taxon>Desulfobacteria</taxon>
        <taxon>Desulfobacterales</taxon>
        <taxon>Desulfobacteraceae</taxon>
        <taxon>Desulfotignum</taxon>
    </lineage>
</organism>
<protein>
    <submittedName>
        <fullName evidence="6">Transcriptional regulator, Crp/Fnr family</fullName>
    </submittedName>
</protein>
<comment type="caution">
    <text evidence="6">The sequence shown here is derived from an EMBL/GenBank/DDBJ whole genome shotgun (WGS) entry which is preliminary data.</text>
</comment>
<dbReference type="CDD" id="cd00038">
    <property type="entry name" value="CAP_ED"/>
    <property type="match status" value="1"/>
</dbReference>
<dbReference type="GO" id="GO:0005829">
    <property type="term" value="C:cytosol"/>
    <property type="evidence" value="ECO:0007669"/>
    <property type="project" value="TreeGrafter"/>
</dbReference>
<dbReference type="PROSITE" id="PS51063">
    <property type="entry name" value="HTH_CRP_2"/>
    <property type="match status" value="1"/>
</dbReference>
<evidence type="ECO:0000313" key="6">
    <source>
        <dbReference type="EMBL" id="EMS77228.1"/>
    </source>
</evidence>
<gene>
    <name evidence="6" type="ORF">Dpo_19c00030</name>
</gene>
<evidence type="ECO:0000256" key="2">
    <source>
        <dbReference type="ARBA" id="ARBA00023125"/>
    </source>
</evidence>
<evidence type="ECO:0000256" key="3">
    <source>
        <dbReference type="ARBA" id="ARBA00023163"/>
    </source>
</evidence>
<keyword evidence="3" id="KW-0804">Transcription</keyword>
<dbReference type="PANTHER" id="PTHR24567">
    <property type="entry name" value="CRP FAMILY TRANSCRIPTIONAL REGULATORY PROTEIN"/>
    <property type="match status" value="1"/>
</dbReference>
<dbReference type="Pfam" id="PF00027">
    <property type="entry name" value="cNMP_binding"/>
    <property type="match status" value="1"/>
</dbReference>
<keyword evidence="2" id="KW-0238">DNA-binding</keyword>
<dbReference type="InterPro" id="IPR012318">
    <property type="entry name" value="HTH_CRP"/>
</dbReference>
<dbReference type="EMBL" id="APJX01000019">
    <property type="protein sequence ID" value="EMS77228.1"/>
    <property type="molecule type" value="Genomic_DNA"/>
</dbReference>
<dbReference type="GO" id="GO:0003677">
    <property type="term" value="F:DNA binding"/>
    <property type="evidence" value="ECO:0007669"/>
    <property type="project" value="UniProtKB-KW"/>
</dbReference>
<sequence length="249" mass="28325">MRKRVNMDASKTMDTQTEILRSLQKMPFFKNVDEKDLAPFVGKAKKRSLNRDEIIFTADEKCRNLHILHTGMLKIFVLSPDGREQIIHFLKPVVVFGEDILFGEDPYEASAKACRETVIFDIGKKDVEDFLHIHPQVGIAMLTYLGKKVRKLTRMIADLALKDVQGRLVCQLVQMASDQGKRTEGGILIEGMTQEELACATGAVREHLNRCLSRLQEARLIKLDRKKIIIQDMESLVSLSQKSEPFLSI</sequence>
<dbReference type="PANTHER" id="PTHR24567:SF74">
    <property type="entry name" value="HTH-TYPE TRANSCRIPTIONAL REGULATOR ARCR"/>
    <property type="match status" value="1"/>
</dbReference>
<dbReference type="Gene3D" id="2.60.120.10">
    <property type="entry name" value="Jelly Rolls"/>
    <property type="match status" value="1"/>
</dbReference>
<accession>S0FQ95</accession>
<keyword evidence="7" id="KW-1185">Reference proteome</keyword>